<dbReference type="InParanoid" id="I7MB16"/>
<reference evidence="2" key="1">
    <citation type="journal article" date="2006" name="PLoS Biol.">
        <title>Macronuclear genome sequence of the ciliate Tetrahymena thermophila, a model eukaryote.</title>
        <authorList>
            <person name="Eisen J.A."/>
            <person name="Coyne R.S."/>
            <person name="Wu M."/>
            <person name="Wu D."/>
            <person name="Thiagarajan M."/>
            <person name="Wortman J.R."/>
            <person name="Badger J.H."/>
            <person name="Ren Q."/>
            <person name="Amedeo P."/>
            <person name="Jones K.M."/>
            <person name="Tallon L.J."/>
            <person name="Delcher A.L."/>
            <person name="Salzberg S.L."/>
            <person name="Silva J.C."/>
            <person name="Haas B.J."/>
            <person name="Majoros W.H."/>
            <person name="Farzad M."/>
            <person name="Carlton J.M."/>
            <person name="Smith R.K. Jr."/>
            <person name="Garg J."/>
            <person name="Pearlman R.E."/>
            <person name="Karrer K.M."/>
            <person name="Sun L."/>
            <person name="Manning G."/>
            <person name="Elde N.C."/>
            <person name="Turkewitz A.P."/>
            <person name="Asai D.J."/>
            <person name="Wilkes D.E."/>
            <person name="Wang Y."/>
            <person name="Cai H."/>
            <person name="Collins K."/>
            <person name="Stewart B.A."/>
            <person name="Lee S.R."/>
            <person name="Wilamowska K."/>
            <person name="Weinberg Z."/>
            <person name="Ruzzo W.L."/>
            <person name="Wloga D."/>
            <person name="Gaertig J."/>
            <person name="Frankel J."/>
            <person name="Tsao C.-C."/>
            <person name="Gorovsky M.A."/>
            <person name="Keeling P.J."/>
            <person name="Waller R.F."/>
            <person name="Patron N.J."/>
            <person name="Cherry J.M."/>
            <person name="Stover N.A."/>
            <person name="Krieger C.J."/>
            <person name="del Toro C."/>
            <person name="Ryder H.F."/>
            <person name="Williamson S.C."/>
            <person name="Barbeau R.A."/>
            <person name="Hamilton E.P."/>
            <person name="Orias E."/>
        </authorList>
    </citation>
    <scope>NUCLEOTIDE SEQUENCE [LARGE SCALE GENOMIC DNA]</scope>
    <source>
        <strain evidence="2">SB210</strain>
    </source>
</reference>
<dbReference type="EMBL" id="GG662247">
    <property type="protein sequence ID" value="EAS07121.1"/>
    <property type="molecule type" value="Genomic_DNA"/>
</dbReference>
<evidence type="ECO:0000313" key="1">
    <source>
        <dbReference type="EMBL" id="EAS07121.1"/>
    </source>
</evidence>
<name>I7MB16_TETTS</name>
<dbReference type="HOGENOM" id="CLU_1707820_0_0_1"/>
<dbReference type="AlphaFoldDB" id="I7MB16"/>
<dbReference type="Proteomes" id="UP000009168">
    <property type="component" value="Unassembled WGS sequence"/>
</dbReference>
<dbReference type="KEGG" id="tet:TTHERM_00683270"/>
<accession>I7MB16</accession>
<keyword evidence="2" id="KW-1185">Reference proteome</keyword>
<sequence length="154" mass="18010">MSISTLSFIKKRAISIQKKEEAYLQIQFNDVYDISCSDINQQKRYTICSTIDQSKQIVIGKAISQLVTNETKFYTLKYKVIAEEINSTPIKVKNYEFEINVKQLFEYCQNEQKAEYHKDDQIAFYEQKGNPQGFAELSILFSVLGKHDKNNRQK</sequence>
<proteinExistence type="predicted"/>
<evidence type="ECO:0000313" key="2">
    <source>
        <dbReference type="Proteomes" id="UP000009168"/>
    </source>
</evidence>
<dbReference type="GeneID" id="7839157"/>
<dbReference type="RefSeq" id="XP_001027363.1">
    <property type="nucleotide sequence ID" value="XM_001027363.1"/>
</dbReference>
<protein>
    <submittedName>
        <fullName evidence="1">Uncharacterized protein</fullName>
    </submittedName>
</protein>
<gene>
    <name evidence="1" type="ORF">TTHERM_00683270</name>
</gene>
<organism evidence="1 2">
    <name type="scientific">Tetrahymena thermophila (strain SB210)</name>
    <dbReference type="NCBI Taxonomy" id="312017"/>
    <lineage>
        <taxon>Eukaryota</taxon>
        <taxon>Sar</taxon>
        <taxon>Alveolata</taxon>
        <taxon>Ciliophora</taxon>
        <taxon>Intramacronucleata</taxon>
        <taxon>Oligohymenophorea</taxon>
        <taxon>Hymenostomatida</taxon>
        <taxon>Tetrahymenina</taxon>
        <taxon>Tetrahymenidae</taxon>
        <taxon>Tetrahymena</taxon>
    </lineage>
</organism>